<protein>
    <submittedName>
        <fullName evidence="1">Uncharacterized protein</fullName>
    </submittedName>
</protein>
<reference evidence="1" key="1">
    <citation type="submission" date="2020-06" db="EMBL/GenBank/DDBJ databases">
        <authorList>
            <person name="Li T."/>
            <person name="Hu X."/>
            <person name="Zhang T."/>
            <person name="Song X."/>
            <person name="Zhang H."/>
            <person name="Dai N."/>
            <person name="Sheng W."/>
            <person name="Hou X."/>
            <person name="Wei L."/>
        </authorList>
    </citation>
    <scope>NUCLEOTIDE SEQUENCE</scope>
    <source>
        <strain evidence="1">G02</strain>
        <tissue evidence="1">Leaf</tissue>
    </source>
</reference>
<dbReference type="AlphaFoldDB" id="A0AAW2U7W4"/>
<dbReference type="EMBL" id="JACGWJ010000006">
    <property type="protein sequence ID" value="KAL0413030.1"/>
    <property type="molecule type" value="Genomic_DNA"/>
</dbReference>
<proteinExistence type="predicted"/>
<reference evidence="1" key="2">
    <citation type="journal article" date="2024" name="Plant">
        <title>Genomic evolution and insights into agronomic trait innovations of Sesamum species.</title>
        <authorList>
            <person name="Miao H."/>
            <person name="Wang L."/>
            <person name="Qu L."/>
            <person name="Liu H."/>
            <person name="Sun Y."/>
            <person name="Le M."/>
            <person name="Wang Q."/>
            <person name="Wei S."/>
            <person name="Zheng Y."/>
            <person name="Lin W."/>
            <person name="Duan Y."/>
            <person name="Cao H."/>
            <person name="Xiong S."/>
            <person name="Wang X."/>
            <person name="Wei L."/>
            <person name="Li C."/>
            <person name="Ma Q."/>
            <person name="Ju M."/>
            <person name="Zhao R."/>
            <person name="Li G."/>
            <person name="Mu C."/>
            <person name="Tian Q."/>
            <person name="Mei H."/>
            <person name="Zhang T."/>
            <person name="Gao T."/>
            <person name="Zhang H."/>
        </authorList>
    </citation>
    <scope>NUCLEOTIDE SEQUENCE</scope>
    <source>
        <strain evidence="1">G02</strain>
    </source>
</reference>
<name>A0AAW2U7W4_SESRA</name>
<comment type="caution">
    <text evidence="1">The sequence shown here is derived from an EMBL/GenBank/DDBJ whole genome shotgun (WGS) entry which is preliminary data.</text>
</comment>
<sequence length="63" mass="7459">MAFMPEILCTIPTPPPEVDKTRISVVEEEWDGSRGLRGWKRTILKSSIGEDIWRRRRRKFSRS</sequence>
<accession>A0AAW2U7W4</accession>
<gene>
    <name evidence="1" type="ORF">Sradi_1504700</name>
</gene>
<organism evidence="1">
    <name type="scientific">Sesamum radiatum</name>
    <name type="common">Black benniseed</name>
    <dbReference type="NCBI Taxonomy" id="300843"/>
    <lineage>
        <taxon>Eukaryota</taxon>
        <taxon>Viridiplantae</taxon>
        <taxon>Streptophyta</taxon>
        <taxon>Embryophyta</taxon>
        <taxon>Tracheophyta</taxon>
        <taxon>Spermatophyta</taxon>
        <taxon>Magnoliopsida</taxon>
        <taxon>eudicotyledons</taxon>
        <taxon>Gunneridae</taxon>
        <taxon>Pentapetalae</taxon>
        <taxon>asterids</taxon>
        <taxon>lamiids</taxon>
        <taxon>Lamiales</taxon>
        <taxon>Pedaliaceae</taxon>
        <taxon>Sesamum</taxon>
    </lineage>
</organism>
<evidence type="ECO:0000313" key="1">
    <source>
        <dbReference type="EMBL" id="KAL0413030.1"/>
    </source>
</evidence>